<gene>
    <name evidence="2" type="ORF">ALGA_4091</name>
</gene>
<evidence type="ECO:0000313" key="2">
    <source>
        <dbReference type="EMBL" id="BAX82382.1"/>
    </source>
</evidence>
<organism evidence="2 3">
    <name type="scientific">Labilibaculum antarcticum</name>
    <dbReference type="NCBI Taxonomy" id="1717717"/>
    <lineage>
        <taxon>Bacteria</taxon>
        <taxon>Pseudomonadati</taxon>
        <taxon>Bacteroidota</taxon>
        <taxon>Bacteroidia</taxon>
        <taxon>Marinilabiliales</taxon>
        <taxon>Marinifilaceae</taxon>
        <taxon>Labilibaculum</taxon>
    </lineage>
</organism>
<reference evidence="2 3" key="1">
    <citation type="journal article" date="2018" name="Mar. Genomics">
        <title>Complete genome sequence of Marinifilaceae bacterium strain SPP2, isolated from the Antarctic marine sediment.</title>
        <authorList>
            <person name="Watanabe M."/>
            <person name="Kojima H."/>
            <person name="Fukui M."/>
        </authorList>
    </citation>
    <scope>NUCLEOTIDE SEQUENCE [LARGE SCALE GENOMIC DNA]</scope>
    <source>
        <strain evidence="2 3">SPP2</strain>
    </source>
</reference>
<accession>A0A1Y1CR13</accession>
<dbReference type="KEGG" id="mbas:ALGA_4091"/>
<evidence type="ECO:0000256" key="1">
    <source>
        <dbReference type="SAM" id="Phobius"/>
    </source>
</evidence>
<dbReference type="Proteomes" id="UP000218267">
    <property type="component" value="Chromosome"/>
</dbReference>
<dbReference type="EMBL" id="AP018042">
    <property type="protein sequence ID" value="BAX82382.1"/>
    <property type="molecule type" value="Genomic_DNA"/>
</dbReference>
<keyword evidence="1" id="KW-0472">Membrane</keyword>
<evidence type="ECO:0000313" key="3">
    <source>
        <dbReference type="Proteomes" id="UP000218267"/>
    </source>
</evidence>
<feature type="transmembrane region" description="Helical" evidence="1">
    <location>
        <begin position="12"/>
        <end position="33"/>
    </location>
</feature>
<dbReference type="RefSeq" id="WP_096432642.1">
    <property type="nucleotide sequence ID" value="NZ_AP018042.1"/>
</dbReference>
<proteinExistence type="predicted"/>
<dbReference type="OrthoDB" id="1122261at2"/>
<reference evidence="3" key="2">
    <citation type="journal article" date="2020" name="Antonie Van Leeuwenhoek">
        <title>Labilibaculum antarcticum sp. nov., a novel facultative anaerobic, psychrotorelant bacterium isolated from marine sediment of Antarctica.</title>
        <authorList>
            <person name="Watanabe M."/>
            <person name="Kojima H."/>
            <person name="Fukui M."/>
        </authorList>
    </citation>
    <scope>NUCLEOTIDE SEQUENCE [LARGE SCALE GENOMIC DNA]</scope>
    <source>
        <strain evidence="3">SPP2</strain>
    </source>
</reference>
<name>A0A1Y1CR13_9BACT</name>
<keyword evidence="3" id="KW-1185">Reference proteome</keyword>
<protein>
    <submittedName>
        <fullName evidence="2">Uncharacterized protein</fullName>
    </submittedName>
</protein>
<dbReference type="AlphaFoldDB" id="A0A1Y1CR13"/>
<sequence>MFGFDHISWAGFLKFTAFVLITWYLGFMVLAWLKSRLKDQQIQFEDQSEDDFQRQEFQPILVSVKDFTTELIPPLSLSGISPMVTIQEEMGMDEGYELDAFLQPDESILSEILNQIQYEQ</sequence>
<keyword evidence="1" id="KW-1133">Transmembrane helix</keyword>
<keyword evidence="1" id="KW-0812">Transmembrane</keyword>